<dbReference type="Pfam" id="PF00196">
    <property type="entry name" value="GerE"/>
    <property type="match status" value="1"/>
</dbReference>
<dbReference type="PROSITE" id="PS50043">
    <property type="entry name" value="HTH_LUXR_2"/>
    <property type="match status" value="1"/>
</dbReference>
<dbReference type="InterPro" id="IPR000792">
    <property type="entry name" value="Tscrpt_reg_LuxR_C"/>
</dbReference>
<comment type="caution">
    <text evidence="2">The sequence shown here is derived from an EMBL/GenBank/DDBJ whole genome shotgun (WGS) entry which is preliminary data.</text>
</comment>
<dbReference type="InterPro" id="IPR011990">
    <property type="entry name" value="TPR-like_helical_dom_sf"/>
</dbReference>
<dbReference type="SMART" id="SM00421">
    <property type="entry name" value="HTH_LUXR"/>
    <property type="match status" value="1"/>
</dbReference>
<proteinExistence type="predicted"/>
<dbReference type="SUPFAM" id="SSF52540">
    <property type="entry name" value="P-loop containing nucleoside triphosphate hydrolases"/>
    <property type="match status" value="1"/>
</dbReference>
<dbReference type="PRINTS" id="PR00364">
    <property type="entry name" value="DISEASERSIST"/>
</dbReference>
<sequence length="781" mass="84854">MASFGDDVLEEQMTEALAVPDPAGQLPAEVTSFVGRRFERSTVRELLSEYRLVTLTGFGGIGKTRLAMRMAAELRRVHPDGVCFVPLGALEVAEEVPDQVAASLGLTGRSPASSPAAIVDYLRERTMLLVLDNCEHVVDAAAVLAETVLRSCPTVRILATSREPLRVEGEVAHAVTPLSLPGGAGAGLQESEAVQLFLDRARASAPGFTLNNENRAAVAAICRKLEGIPLALELAAARLTTLSAYELEQGLTDRWELLSRGRRTAPHRQSTMAACIEWSFDLCTPAERRLWARVAVFVDGFEHDAVRVVCAAPDEAEPLLETLASLVDKSVLTATREGATTRFRMLPPLRQRGLAELERIGEATAVRQRHRDFHLDLVARAHAAWLGADQLGWIDRVRRELGNITEALEQCVADPQATAAGLRACGHLLEYVHILGLFRQGRRWAEHLLAVASDDVDARVRALRAATAWATIQGDLPAATALLAEAEELAGPGYGELQTLLVQAAGLVAQYAGQLEESERLLVEADRRFTRTGELAEAAHCRMLLVITAVLRDQPDRALEFHRSCLALTEPVGEGWVRSWSLWAAGIAEWMRGDTAAGQRMLAQCLRLERAMAERIGIGSVMEAMAWTLAHGDPERAVVLMGATQNEWERVGAAIDALPGFAVRHREAEATARAQLGDVRYDEAHARGRALDQAAAIALCLGERAAPPVAAVPKPVLTRRERQIAELIHQGLTNREIADALVISTRTAEGHVEHILTKLGFTSRTQVAAWVAEQHLAEGRS</sequence>
<dbReference type="PANTHER" id="PTHR47691">
    <property type="entry name" value="REGULATOR-RELATED"/>
    <property type="match status" value="1"/>
</dbReference>
<reference evidence="3" key="1">
    <citation type="journal article" date="2019" name="Int. J. Syst. Evol. Microbiol.">
        <title>The Global Catalogue of Microorganisms (GCM) 10K type strain sequencing project: providing services to taxonomists for standard genome sequencing and annotation.</title>
        <authorList>
            <consortium name="The Broad Institute Genomics Platform"/>
            <consortium name="The Broad Institute Genome Sequencing Center for Infectious Disease"/>
            <person name="Wu L."/>
            <person name="Ma J."/>
        </authorList>
    </citation>
    <scope>NUCLEOTIDE SEQUENCE [LARGE SCALE GENOMIC DNA]</scope>
    <source>
        <strain evidence="3">CGMCC 4.7371</strain>
    </source>
</reference>
<dbReference type="Gene3D" id="1.10.10.10">
    <property type="entry name" value="Winged helix-like DNA-binding domain superfamily/Winged helix DNA-binding domain"/>
    <property type="match status" value="1"/>
</dbReference>
<dbReference type="CDD" id="cd06170">
    <property type="entry name" value="LuxR_C_like"/>
    <property type="match status" value="1"/>
</dbReference>
<dbReference type="PRINTS" id="PR00038">
    <property type="entry name" value="HTHLUXR"/>
</dbReference>
<protein>
    <submittedName>
        <fullName evidence="2">LuxR family transcriptional regulator</fullName>
    </submittedName>
</protein>
<dbReference type="SUPFAM" id="SSF46894">
    <property type="entry name" value="C-terminal effector domain of the bipartite response regulators"/>
    <property type="match status" value="1"/>
</dbReference>
<dbReference type="InterPro" id="IPR016032">
    <property type="entry name" value="Sig_transdc_resp-reg_C-effctor"/>
</dbReference>
<organism evidence="2 3">
    <name type="scientific">Nocardioides phosphati</name>
    <dbReference type="NCBI Taxonomy" id="1867775"/>
    <lineage>
        <taxon>Bacteria</taxon>
        <taxon>Bacillati</taxon>
        <taxon>Actinomycetota</taxon>
        <taxon>Actinomycetes</taxon>
        <taxon>Propionibacteriales</taxon>
        <taxon>Nocardioidaceae</taxon>
        <taxon>Nocardioides</taxon>
    </lineage>
</organism>
<accession>A0ABQ2N9S8</accession>
<evidence type="ECO:0000313" key="2">
    <source>
        <dbReference type="EMBL" id="GGO88568.1"/>
    </source>
</evidence>
<dbReference type="Gene3D" id="1.25.40.10">
    <property type="entry name" value="Tetratricopeptide repeat domain"/>
    <property type="match status" value="1"/>
</dbReference>
<evidence type="ECO:0000259" key="1">
    <source>
        <dbReference type="PROSITE" id="PS50043"/>
    </source>
</evidence>
<dbReference type="EMBL" id="BMNI01000003">
    <property type="protein sequence ID" value="GGO88568.1"/>
    <property type="molecule type" value="Genomic_DNA"/>
</dbReference>
<gene>
    <name evidence="2" type="ORF">GCM10011584_15870</name>
</gene>
<dbReference type="PANTHER" id="PTHR47691:SF3">
    <property type="entry name" value="HTH-TYPE TRANSCRIPTIONAL REGULATOR RV0890C-RELATED"/>
    <property type="match status" value="1"/>
</dbReference>
<dbReference type="InterPro" id="IPR036388">
    <property type="entry name" value="WH-like_DNA-bd_sf"/>
</dbReference>
<dbReference type="Proteomes" id="UP000655410">
    <property type="component" value="Unassembled WGS sequence"/>
</dbReference>
<keyword evidence="3" id="KW-1185">Reference proteome</keyword>
<name>A0ABQ2N9S8_9ACTN</name>
<dbReference type="Gene3D" id="3.40.50.300">
    <property type="entry name" value="P-loop containing nucleotide triphosphate hydrolases"/>
    <property type="match status" value="1"/>
</dbReference>
<dbReference type="InterPro" id="IPR027417">
    <property type="entry name" value="P-loop_NTPase"/>
</dbReference>
<evidence type="ECO:0000313" key="3">
    <source>
        <dbReference type="Proteomes" id="UP000655410"/>
    </source>
</evidence>
<feature type="domain" description="HTH luxR-type" evidence="1">
    <location>
        <begin position="710"/>
        <end position="775"/>
    </location>
</feature>